<keyword evidence="2" id="KW-1185">Reference proteome</keyword>
<accession>A0A8X6FXE3</accession>
<reference evidence="1" key="1">
    <citation type="submission" date="2020-07" db="EMBL/GenBank/DDBJ databases">
        <title>Multicomponent nature underlies the extraordinary mechanical properties of spider dragline silk.</title>
        <authorList>
            <person name="Kono N."/>
            <person name="Nakamura H."/>
            <person name="Mori M."/>
            <person name="Yoshida Y."/>
            <person name="Ohtoshi R."/>
            <person name="Malay A.D."/>
            <person name="Moran D.A.P."/>
            <person name="Tomita M."/>
            <person name="Numata K."/>
            <person name="Arakawa K."/>
        </authorList>
    </citation>
    <scope>NUCLEOTIDE SEQUENCE</scope>
</reference>
<proteinExistence type="predicted"/>
<protein>
    <submittedName>
        <fullName evidence="1">Uncharacterized protein</fullName>
    </submittedName>
</protein>
<evidence type="ECO:0000313" key="2">
    <source>
        <dbReference type="Proteomes" id="UP000887116"/>
    </source>
</evidence>
<dbReference type="EMBL" id="BMAO01013711">
    <property type="protein sequence ID" value="GFQ90552.1"/>
    <property type="molecule type" value="Genomic_DNA"/>
</dbReference>
<name>A0A8X6FXE3_TRICU</name>
<sequence length="162" mass="18161">MKIKAKTKITNPLIKTELFPLRNNSKRQKALENYSSKKASPINLTDKFGILAGSKPKIPTPSQPTASAAITKILPVTLKFKENYNQVVQDVIKKYPKSDIRLIGEYLKIYSPNDDEHCAITTYIDDIGEEFFVFPPLSSRPQKTVIKGLPISTVISVTLKKI</sequence>
<dbReference type="AlphaFoldDB" id="A0A8X6FXE3"/>
<organism evidence="1 2">
    <name type="scientific">Trichonephila clavata</name>
    <name type="common">Joro spider</name>
    <name type="synonym">Nephila clavata</name>
    <dbReference type="NCBI Taxonomy" id="2740835"/>
    <lineage>
        <taxon>Eukaryota</taxon>
        <taxon>Metazoa</taxon>
        <taxon>Ecdysozoa</taxon>
        <taxon>Arthropoda</taxon>
        <taxon>Chelicerata</taxon>
        <taxon>Arachnida</taxon>
        <taxon>Araneae</taxon>
        <taxon>Araneomorphae</taxon>
        <taxon>Entelegynae</taxon>
        <taxon>Araneoidea</taxon>
        <taxon>Nephilidae</taxon>
        <taxon>Trichonephila</taxon>
    </lineage>
</organism>
<evidence type="ECO:0000313" key="1">
    <source>
        <dbReference type="EMBL" id="GFQ90552.1"/>
    </source>
</evidence>
<dbReference type="Proteomes" id="UP000887116">
    <property type="component" value="Unassembled WGS sequence"/>
</dbReference>
<comment type="caution">
    <text evidence="1">The sequence shown here is derived from an EMBL/GenBank/DDBJ whole genome shotgun (WGS) entry which is preliminary data.</text>
</comment>
<gene>
    <name evidence="1" type="ORF">TNCT_309691</name>
</gene>